<dbReference type="EMBL" id="CAJPDT010000051">
    <property type="protein sequence ID" value="CAF9928931.1"/>
    <property type="molecule type" value="Genomic_DNA"/>
</dbReference>
<protein>
    <submittedName>
        <fullName evidence="2">Uncharacterized protein</fullName>
    </submittedName>
</protein>
<feature type="signal peptide" evidence="1">
    <location>
        <begin position="1"/>
        <end position="22"/>
    </location>
</feature>
<keyword evidence="1" id="KW-0732">Signal</keyword>
<reference evidence="2" key="1">
    <citation type="submission" date="2021-03" db="EMBL/GenBank/DDBJ databases">
        <authorList>
            <person name="Tagirdzhanova G."/>
        </authorList>
    </citation>
    <scope>NUCLEOTIDE SEQUENCE</scope>
</reference>
<evidence type="ECO:0000313" key="3">
    <source>
        <dbReference type="Proteomes" id="UP000664534"/>
    </source>
</evidence>
<comment type="caution">
    <text evidence="2">The sequence shown here is derived from an EMBL/GenBank/DDBJ whole genome shotgun (WGS) entry which is preliminary data.</text>
</comment>
<dbReference type="AlphaFoldDB" id="A0A8H3FMW2"/>
<proteinExistence type="predicted"/>
<name>A0A8H3FMW2_9LECA</name>
<accession>A0A8H3FMW2</accession>
<sequence>MRRSSSLFPAAAVFLVLILAAASPLQRSHLMGSDGSLASLSGWNPLRLLQREPDLPLQEKRQTVNCTDLSAAYNSECWQQLGLSNFLLGGGDWGAGWNKSTPICDTQSTDVNANDGTNCCLPEEAWTTCFLRLAQGGGTQDCSQINAQFCAMPSENALSTYLADSIRPEVQYIQKNIYAVNDFFTTYYNALTAAQGDASTTIQGLIDEVDPIKPTSFNLLFLLTALSVGLAFLGAPSIAVTVLGLSSLAKSAAQVLTISLQQAPSTAKALWPQGTQNSQSVQIGNLEAELGNSTNQLAAMINNAVQLLMSDMPTFVKFVESGQYSGAESLSLPSKVEGLDYALRTYMTSEAFAQNGWVSSPMMGPFETVQDVENSVVGSGGGDCTMGNNSVCTNGQGSALFWSQPTGRAYVFTNTVNGWAGVSAYQLLQDTVANNWAILQVLFDGSFNCTQEGNFGDSIVNFNWDGTLDIACISQLPTQIPCGATCPVALINNQCPFGQVSNDCDS</sequence>
<feature type="chain" id="PRO_5034472946" evidence="1">
    <location>
        <begin position="23"/>
        <end position="506"/>
    </location>
</feature>
<organism evidence="2 3">
    <name type="scientific">Imshaugia aleurites</name>
    <dbReference type="NCBI Taxonomy" id="172621"/>
    <lineage>
        <taxon>Eukaryota</taxon>
        <taxon>Fungi</taxon>
        <taxon>Dikarya</taxon>
        <taxon>Ascomycota</taxon>
        <taxon>Pezizomycotina</taxon>
        <taxon>Lecanoromycetes</taxon>
        <taxon>OSLEUM clade</taxon>
        <taxon>Lecanoromycetidae</taxon>
        <taxon>Lecanorales</taxon>
        <taxon>Lecanorineae</taxon>
        <taxon>Parmeliaceae</taxon>
        <taxon>Imshaugia</taxon>
    </lineage>
</organism>
<dbReference type="OrthoDB" id="5345753at2759"/>
<evidence type="ECO:0000313" key="2">
    <source>
        <dbReference type="EMBL" id="CAF9928931.1"/>
    </source>
</evidence>
<gene>
    <name evidence="2" type="ORF">IMSHALPRED_007788</name>
</gene>
<keyword evidence="3" id="KW-1185">Reference proteome</keyword>
<dbReference type="Proteomes" id="UP000664534">
    <property type="component" value="Unassembled WGS sequence"/>
</dbReference>
<evidence type="ECO:0000256" key="1">
    <source>
        <dbReference type="SAM" id="SignalP"/>
    </source>
</evidence>